<dbReference type="InterPro" id="IPR006026">
    <property type="entry name" value="Peptidase_Metallo"/>
</dbReference>
<evidence type="ECO:0000256" key="3">
    <source>
        <dbReference type="ARBA" id="ARBA00022801"/>
    </source>
</evidence>
<dbReference type="EC" id="3.4.24.-" evidence="7"/>
<keyword evidence="2 7" id="KW-0479">Metal-binding</keyword>
<name>A0A1D1VAA3_RAMVA</name>
<dbReference type="InterPro" id="IPR001506">
    <property type="entry name" value="Peptidase_M12A"/>
</dbReference>
<dbReference type="SUPFAM" id="SSF55486">
    <property type="entry name" value="Metalloproteases ('zincins'), catalytic domain"/>
    <property type="match status" value="1"/>
</dbReference>
<keyword evidence="10" id="KW-1185">Reference proteome</keyword>
<dbReference type="InterPro" id="IPR024079">
    <property type="entry name" value="MetalloPept_cat_dom_sf"/>
</dbReference>
<dbReference type="SMART" id="SM00235">
    <property type="entry name" value="ZnMc"/>
    <property type="match status" value="1"/>
</dbReference>
<dbReference type="GO" id="GO:0004222">
    <property type="term" value="F:metalloendopeptidase activity"/>
    <property type="evidence" value="ECO:0007669"/>
    <property type="project" value="UniProtKB-UniRule"/>
</dbReference>
<keyword evidence="4 7" id="KW-0862">Zinc</keyword>
<dbReference type="PRINTS" id="PR00480">
    <property type="entry name" value="ASTACIN"/>
</dbReference>
<evidence type="ECO:0000256" key="1">
    <source>
        <dbReference type="ARBA" id="ARBA00022670"/>
    </source>
</evidence>
<evidence type="ECO:0000256" key="2">
    <source>
        <dbReference type="ARBA" id="ARBA00022723"/>
    </source>
</evidence>
<organism evidence="9 10">
    <name type="scientific">Ramazzottius varieornatus</name>
    <name type="common">Water bear</name>
    <name type="synonym">Tardigrade</name>
    <dbReference type="NCBI Taxonomy" id="947166"/>
    <lineage>
        <taxon>Eukaryota</taxon>
        <taxon>Metazoa</taxon>
        <taxon>Ecdysozoa</taxon>
        <taxon>Tardigrada</taxon>
        <taxon>Eutardigrada</taxon>
        <taxon>Parachela</taxon>
        <taxon>Hypsibioidea</taxon>
        <taxon>Ramazzottiidae</taxon>
        <taxon>Ramazzottius</taxon>
    </lineage>
</organism>
<proteinExistence type="predicted"/>
<protein>
    <recommendedName>
        <fullName evidence="7">Metalloendopeptidase</fullName>
        <ecNumber evidence="7">3.4.24.-</ecNumber>
    </recommendedName>
</protein>
<feature type="domain" description="Peptidase M12A" evidence="8">
    <location>
        <begin position="30"/>
        <end position="225"/>
    </location>
</feature>
<gene>
    <name evidence="9" type="primary">RvY_08395-1</name>
    <name evidence="9" type="synonym">RvY_08395.1</name>
    <name evidence="9" type="ORF">RvY_08395</name>
</gene>
<keyword evidence="3 7" id="KW-0378">Hydrolase</keyword>
<keyword evidence="5 7" id="KW-0482">Metalloprotease</keyword>
<keyword evidence="1 7" id="KW-0645">Protease</keyword>
<dbReference type="AlphaFoldDB" id="A0A1D1VAA3"/>
<dbReference type="OrthoDB" id="291007at2759"/>
<keyword evidence="6" id="KW-1015">Disulfide bond</keyword>
<evidence type="ECO:0000256" key="7">
    <source>
        <dbReference type="RuleBase" id="RU361183"/>
    </source>
</evidence>
<dbReference type="Proteomes" id="UP000186922">
    <property type="component" value="Unassembled WGS sequence"/>
</dbReference>
<sequence length="225" mass="25275">MDLTRCSFSRVYLRFAIFALIFGFIDAQKNRVPQKWTDGIVPYKISKRFAPAELKLILESLAVISEKTCVKFKPFKGETSFIQISLGMQCQSAIGRTGGAQSLLLARNCLNQRSILRELMHVLGFNDEHLRSDRDQFITVNLNNVGEGDRIFFEKLSDQELPRFGLPYDYDSVLQVPANWKVDPKASPSAVTIVPKAGKGVSQLGRSQTLTHLDINKISSLYGCK</sequence>
<comment type="caution">
    <text evidence="9">The sequence shown here is derived from an EMBL/GenBank/DDBJ whole genome shotgun (WGS) entry which is preliminary data.</text>
</comment>
<dbReference type="Pfam" id="PF01400">
    <property type="entry name" value="Astacin"/>
    <property type="match status" value="1"/>
</dbReference>
<feature type="active site" evidence="6">
    <location>
        <position position="118"/>
    </location>
</feature>
<dbReference type="GO" id="GO:0008270">
    <property type="term" value="F:zinc ion binding"/>
    <property type="evidence" value="ECO:0007669"/>
    <property type="project" value="InterPro"/>
</dbReference>
<dbReference type="EMBL" id="BDGG01000004">
    <property type="protein sequence ID" value="GAU97032.1"/>
    <property type="molecule type" value="Genomic_DNA"/>
</dbReference>
<dbReference type="PANTHER" id="PTHR10127:SF780">
    <property type="entry name" value="METALLOENDOPEPTIDASE"/>
    <property type="match status" value="1"/>
</dbReference>
<evidence type="ECO:0000256" key="5">
    <source>
        <dbReference type="ARBA" id="ARBA00023049"/>
    </source>
</evidence>
<dbReference type="PROSITE" id="PS51864">
    <property type="entry name" value="ASTACIN"/>
    <property type="match status" value="1"/>
</dbReference>
<evidence type="ECO:0000256" key="4">
    <source>
        <dbReference type="ARBA" id="ARBA00022833"/>
    </source>
</evidence>
<evidence type="ECO:0000313" key="10">
    <source>
        <dbReference type="Proteomes" id="UP000186922"/>
    </source>
</evidence>
<evidence type="ECO:0000259" key="8">
    <source>
        <dbReference type="PROSITE" id="PS51864"/>
    </source>
</evidence>
<dbReference type="PANTHER" id="PTHR10127">
    <property type="entry name" value="DISCOIDIN, CUB, EGF, LAMININ , AND ZINC METALLOPROTEASE DOMAIN CONTAINING"/>
    <property type="match status" value="1"/>
</dbReference>
<evidence type="ECO:0000256" key="6">
    <source>
        <dbReference type="PROSITE-ProRule" id="PRU01211"/>
    </source>
</evidence>
<reference evidence="9 10" key="1">
    <citation type="journal article" date="2016" name="Nat. Commun.">
        <title>Extremotolerant tardigrade genome and improved radiotolerance of human cultured cells by tardigrade-unique protein.</title>
        <authorList>
            <person name="Hashimoto T."/>
            <person name="Horikawa D.D."/>
            <person name="Saito Y."/>
            <person name="Kuwahara H."/>
            <person name="Kozuka-Hata H."/>
            <person name="Shin-I T."/>
            <person name="Minakuchi Y."/>
            <person name="Ohishi K."/>
            <person name="Motoyama A."/>
            <person name="Aizu T."/>
            <person name="Enomoto A."/>
            <person name="Kondo K."/>
            <person name="Tanaka S."/>
            <person name="Hara Y."/>
            <person name="Koshikawa S."/>
            <person name="Sagara H."/>
            <person name="Miura T."/>
            <person name="Yokobori S."/>
            <person name="Miyagawa K."/>
            <person name="Suzuki Y."/>
            <person name="Kubo T."/>
            <person name="Oyama M."/>
            <person name="Kohara Y."/>
            <person name="Fujiyama A."/>
            <person name="Arakawa K."/>
            <person name="Katayama T."/>
            <person name="Toyoda A."/>
            <person name="Kunieda T."/>
        </authorList>
    </citation>
    <scope>NUCLEOTIDE SEQUENCE [LARGE SCALE GENOMIC DNA]</scope>
    <source>
        <strain evidence="9 10">YOKOZUNA-1</strain>
    </source>
</reference>
<comment type="cofactor">
    <cofactor evidence="7">
        <name>Zn(2+)</name>
        <dbReference type="ChEBI" id="CHEBI:29105"/>
    </cofactor>
    <text evidence="7">Binds 1 zinc ion per subunit.</text>
</comment>
<evidence type="ECO:0000313" key="9">
    <source>
        <dbReference type="EMBL" id="GAU97032.1"/>
    </source>
</evidence>
<feature type="disulfide bond" evidence="6">
    <location>
        <begin position="69"/>
        <end position="224"/>
    </location>
</feature>
<accession>A0A1D1VAA3</accession>
<comment type="caution">
    <text evidence="6">Lacks conserved residue(s) required for the propagation of feature annotation.</text>
</comment>
<dbReference type="GO" id="GO:0006508">
    <property type="term" value="P:proteolysis"/>
    <property type="evidence" value="ECO:0007669"/>
    <property type="project" value="UniProtKB-KW"/>
</dbReference>
<dbReference type="Gene3D" id="3.40.390.10">
    <property type="entry name" value="Collagenase (Catalytic Domain)"/>
    <property type="match status" value="1"/>
</dbReference>